<reference evidence="5 6" key="1">
    <citation type="journal article" date="2014" name="Genome Announc.">
        <title>Complete Genome Sequence of the Extremely Halophilic Archaeon Haloarcula hispanica Strain N601.</title>
        <authorList>
            <person name="Ding J.Y."/>
            <person name="Chiang P.W."/>
            <person name="Hong M.J."/>
            <person name="Dyall-Smith M."/>
            <person name="Tang S.L."/>
        </authorList>
    </citation>
    <scope>NUCLEOTIDE SEQUENCE [LARGE SCALE GENOMIC DNA]</scope>
    <source>
        <strain evidence="5 6">N601</strain>
    </source>
</reference>
<organism evidence="5 6">
    <name type="scientific">Haloarcula hispanica N601</name>
    <dbReference type="NCBI Taxonomy" id="1417673"/>
    <lineage>
        <taxon>Archaea</taxon>
        <taxon>Methanobacteriati</taxon>
        <taxon>Methanobacteriota</taxon>
        <taxon>Stenosarchaea group</taxon>
        <taxon>Halobacteria</taxon>
        <taxon>Halobacteriales</taxon>
        <taxon>Haloarculaceae</taxon>
        <taxon>Haloarcula</taxon>
    </lineage>
</organism>
<evidence type="ECO:0000256" key="2">
    <source>
        <dbReference type="ARBA" id="ARBA00023125"/>
    </source>
</evidence>
<dbReference type="GO" id="GO:0003700">
    <property type="term" value="F:DNA-binding transcription factor activity"/>
    <property type="evidence" value="ECO:0007669"/>
    <property type="project" value="InterPro"/>
</dbReference>
<keyword evidence="3" id="KW-0804">Transcription</keyword>
<feature type="domain" description="HTH arsR-type" evidence="4">
    <location>
        <begin position="41"/>
        <end position="124"/>
    </location>
</feature>
<proteinExistence type="predicted"/>
<dbReference type="Gene3D" id="1.10.10.10">
    <property type="entry name" value="Winged helix-like DNA-binding domain superfamily/Winged helix DNA-binding domain"/>
    <property type="match status" value="1"/>
</dbReference>
<dbReference type="HOGENOM" id="CLU_145184_0_0_2"/>
<evidence type="ECO:0000313" key="5">
    <source>
        <dbReference type="EMBL" id="AHB67652.1"/>
    </source>
</evidence>
<dbReference type="Pfam" id="PF12840">
    <property type="entry name" value="HTH_20"/>
    <property type="match status" value="1"/>
</dbReference>
<dbReference type="AlphaFoldDB" id="V5TRT1"/>
<dbReference type="InterPro" id="IPR051081">
    <property type="entry name" value="HTH_MetalResp_TranReg"/>
</dbReference>
<dbReference type="KEGG" id="hhn:HISP_16600"/>
<dbReference type="SMART" id="SM00418">
    <property type="entry name" value="HTH_ARSR"/>
    <property type="match status" value="1"/>
</dbReference>
<accession>V5TRT1</accession>
<dbReference type="CDD" id="cd00090">
    <property type="entry name" value="HTH_ARSR"/>
    <property type="match status" value="1"/>
</dbReference>
<name>V5TRT1_HALHI</name>
<keyword evidence="2" id="KW-0238">DNA-binding</keyword>
<evidence type="ECO:0000259" key="4">
    <source>
        <dbReference type="SMART" id="SM00418"/>
    </source>
</evidence>
<dbReference type="InterPro" id="IPR001845">
    <property type="entry name" value="HTH_ArsR_DNA-bd_dom"/>
</dbReference>
<dbReference type="InterPro" id="IPR036390">
    <property type="entry name" value="WH_DNA-bd_sf"/>
</dbReference>
<dbReference type="SUPFAM" id="SSF46785">
    <property type="entry name" value="Winged helix' DNA-binding domain"/>
    <property type="match status" value="1"/>
</dbReference>
<protein>
    <submittedName>
        <fullName evidence="5">Transcriptional regulator</fullName>
    </submittedName>
</protein>
<dbReference type="GO" id="GO:0003677">
    <property type="term" value="F:DNA binding"/>
    <property type="evidence" value="ECO:0007669"/>
    <property type="project" value="UniProtKB-KW"/>
</dbReference>
<dbReference type="EMBL" id="CP006885">
    <property type="protein sequence ID" value="AHB67652.1"/>
    <property type="molecule type" value="Genomic_DNA"/>
</dbReference>
<evidence type="ECO:0000256" key="3">
    <source>
        <dbReference type="ARBA" id="ARBA00023163"/>
    </source>
</evidence>
<gene>
    <name evidence="5" type="ORF">HISP_16600</name>
</gene>
<dbReference type="InterPro" id="IPR036388">
    <property type="entry name" value="WH-like_DNA-bd_sf"/>
</dbReference>
<sequence>MLQPQQLLTHMARLLPTQTDAAVERSDNPAILSLDDDTTREVIEALSSETAYEIFQLLNETPATPARIAEQLGQSLQNVHYHLENLESAGVIEVTDTCYSEKGREMSVYVVSEDPTLLFLGTEDDRPSLKRAFKSFASLLGPPSVLLAIGESVSQFITAE</sequence>
<dbReference type="Proteomes" id="UP000018572">
    <property type="component" value="Chromosome 2"/>
</dbReference>
<evidence type="ECO:0000256" key="1">
    <source>
        <dbReference type="ARBA" id="ARBA00023015"/>
    </source>
</evidence>
<evidence type="ECO:0000313" key="6">
    <source>
        <dbReference type="Proteomes" id="UP000018572"/>
    </source>
</evidence>
<keyword evidence="1" id="KW-0805">Transcription regulation</keyword>
<keyword evidence="6" id="KW-1185">Reference proteome</keyword>
<dbReference type="PANTHER" id="PTHR33154:SF38">
    <property type="entry name" value="HTH ARSR-TYPE DOMAIN-CONTAINING PROTEIN"/>
    <property type="match status" value="1"/>
</dbReference>
<dbReference type="PANTHER" id="PTHR33154">
    <property type="entry name" value="TRANSCRIPTIONAL REGULATOR, ARSR FAMILY"/>
    <property type="match status" value="1"/>
</dbReference>
<dbReference type="InterPro" id="IPR011991">
    <property type="entry name" value="ArsR-like_HTH"/>
</dbReference>